<keyword evidence="1" id="KW-1133">Transmembrane helix</keyword>
<comment type="caution">
    <text evidence="3">The sequence shown here is derived from an EMBL/GenBank/DDBJ whole genome shotgun (WGS) entry which is preliminary data.</text>
</comment>
<proteinExistence type="predicted"/>
<organism evidence="3 4">
    <name type="scientific">Lactobacillus colini</name>
    <dbReference type="NCBI Taxonomy" id="1819254"/>
    <lineage>
        <taxon>Bacteria</taxon>
        <taxon>Bacillati</taxon>
        <taxon>Bacillota</taxon>
        <taxon>Bacilli</taxon>
        <taxon>Lactobacillales</taxon>
        <taxon>Lactobacillaceae</taxon>
        <taxon>Lactobacillus</taxon>
    </lineage>
</organism>
<evidence type="ECO:0000256" key="1">
    <source>
        <dbReference type="SAM" id="Phobius"/>
    </source>
</evidence>
<dbReference type="SUPFAM" id="SSF52821">
    <property type="entry name" value="Rhodanese/Cell cycle control phosphatase"/>
    <property type="match status" value="1"/>
</dbReference>
<dbReference type="PANTHER" id="PTHR43031:SF18">
    <property type="entry name" value="RHODANESE-RELATED SULFURTRANSFERASES"/>
    <property type="match status" value="1"/>
</dbReference>
<accession>A0ABS4MB43</accession>
<dbReference type="CDD" id="cd00158">
    <property type="entry name" value="RHOD"/>
    <property type="match status" value="1"/>
</dbReference>
<name>A0ABS4MB43_9LACO</name>
<keyword evidence="1" id="KW-0812">Transmembrane</keyword>
<gene>
    <name evidence="3" type="ORF">J2Z60_000047</name>
</gene>
<dbReference type="RefSeq" id="WP_209685166.1">
    <property type="nucleotide sequence ID" value="NZ_JAGGLU010000001.1"/>
</dbReference>
<keyword evidence="1" id="KW-0472">Membrane</keyword>
<dbReference type="InterPro" id="IPR050229">
    <property type="entry name" value="GlpE_sulfurtransferase"/>
</dbReference>
<dbReference type="SMART" id="SM00450">
    <property type="entry name" value="RHOD"/>
    <property type="match status" value="1"/>
</dbReference>
<feature type="domain" description="Rhodanese" evidence="2">
    <location>
        <begin position="44"/>
        <end position="132"/>
    </location>
</feature>
<dbReference type="PANTHER" id="PTHR43031">
    <property type="entry name" value="FAD-DEPENDENT OXIDOREDUCTASE"/>
    <property type="match status" value="1"/>
</dbReference>
<protein>
    <submittedName>
        <fullName evidence="3">Rhodanese-related sulfurtransferase</fullName>
    </submittedName>
</protein>
<dbReference type="EMBL" id="JAGGLU010000001">
    <property type="protein sequence ID" value="MBP2056885.1"/>
    <property type="molecule type" value="Genomic_DNA"/>
</dbReference>
<sequence>MNIWGIINLILIIIILAIAGSWLWIKIEEKRVGGAITNEEFEKGKHKAQIIDVREKNPFKRKHILGARNIPMTMFKYQYSEIRPDLPVYIYSDTPSVSLRAVKILKKNGYQKVYWLKDGFDGWKGQTKTSKY</sequence>
<evidence type="ECO:0000313" key="3">
    <source>
        <dbReference type="EMBL" id="MBP2056885.1"/>
    </source>
</evidence>
<keyword evidence="4" id="KW-1185">Reference proteome</keyword>
<dbReference type="InterPro" id="IPR036873">
    <property type="entry name" value="Rhodanese-like_dom_sf"/>
</dbReference>
<dbReference type="PROSITE" id="PS50206">
    <property type="entry name" value="RHODANESE_3"/>
    <property type="match status" value="1"/>
</dbReference>
<dbReference type="Pfam" id="PF00581">
    <property type="entry name" value="Rhodanese"/>
    <property type="match status" value="1"/>
</dbReference>
<dbReference type="Gene3D" id="3.40.250.10">
    <property type="entry name" value="Rhodanese-like domain"/>
    <property type="match status" value="1"/>
</dbReference>
<feature type="transmembrane region" description="Helical" evidence="1">
    <location>
        <begin position="6"/>
        <end position="25"/>
    </location>
</feature>
<dbReference type="InterPro" id="IPR001763">
    <property type="entry name" value="Rhodanese-like_dom"/>
</dbReference>
<evidence type="ECO:0000259" key="2">
    <source>
        <dbReference type="PROSITE" id="PS50206"/>
    </source>
</evidence>
<reference evidence="3 4" key="1">
    <citation type="submission" date="2021-03" db="EMBL/GenBank/DDBJ databases">
        <title>Genomic Encyclopedia of Type Strains, Phase IV (KMG-IV): sequencing the most valuable type-strain genomes for metagenomic binning, comparative biology and taxonomic classification.</title>
        <authorList>
            <person name="Goeker M."/>
        </authorList>
    </citation>
    <scope>NUCLEOTIDE SEQUENCE [LARGE SCALE GENOMIC DNA]</scope>
    <source>
        <strain evidence="3 4">DSM 101872</strain>
    </source>
</reference>
<dbReference type="Proteomes" id="UP001519292">
    <property type="component" value="Unassembled WGS sequence"/>
</dbReference>
<evidence type="ECO:0000313" key="4">
    <source>
        <dbReference type="Proteomes" id="UP001519292"/>
    </source>
</evidence>